<sequence length="18" mass="2133">MPGIPLFFWNFGNKITHI</sequence>
<reference evidence="1" key="1">
    <citation type="submission" date="2018-02" db="EMBL/GenBank/DDBJ databases">
        <title>Rhizophora mucronata_Transcriptome.</title>
        <authorList>
            <person name="Meera S.P."/>
            <person name="Sreeshan A."/>
            <person name="Augustine A."/>
        </authorList>
    </citation>
    <scope>NUCLEOTIDE SEQUENCE</scope>
    <source>
        <tissue evidence="1">Leaf</tissue>
    </source>
</reference>
<name>A0A2P2QAX6_RHIMU</name>
<protein>
    <submittedName>
        <fullName evidence="1">Uncharacterized protein</fullName>
    </submittedName>
</protein>
<dbReference type="EMBL" id="GGEC01083600">
    <property type="protein sequence ID" value="MBX64084.1"/>
    <property type="molecule type" value="Transcribed_RNA"/>
</dbReference>
<evidence type="ECO:0000313" key="1">
    <source>
        <dbReference type="EMBL" id="MBX64084.1"/>
    </source>
</evidence>
<accession>A0A2P2QAX6</accession>
<dbReference type="AlphaFoldDB" id="A0A2P2QAX6"/>
<organism evidence="1">
    <name type="scientific">Rhizophora mucronata</name>
    <name type="common">Asiatic mangrove</name>
    <dbReference type="NCBI Taxonomy" id="61149"/>
    <lineage>
        <taxon>Eukaryota</taxon>
        <taxon>Viridiplantae</taxon>
        <taxon>Streptophyta</taxon>
        <taxon>Embryophyta</taxon>
        <taxon>Tracheophyta</taxon>
        <taxon>Spermatophyta</taxon>
        <taxon>Magnoliopsida</taxon>
        <taxon>eudicotyledons</taxon>
        <taxon>Gunneridae</taxon>
        <taxon>Pentapetalae</taxon>
        <taxon>rosids</taxon>
        <taxon>fabids</taxon>
        <taxon>Malpighiales</taxon>
        <taxon>Rhizophoraceae</taxon>
        <taxon>Rhizophora</taxon>
    </lineage>
</organism>
<proteinExistence type="predicted"/>